<dbReference type="Gene3D" id="2.30.30.380">
    <property type="entry name" value="Zn-finger domain of Sec23/24"/>
    <property type="match status" value="1"/>
</dbReference>
<keyword evidence="3" id="KW-0862">Zinc</keyword>
<evidence type="ECO:0000256" key="5">
    <source>
        <dbReference type="SAM" id="MobiDB-lite"/>
    </source>
</evidence>
<dbReference type="GO" id="GO:0008270">
    <property type="term" value="F:zinc ion binding"/>
    <property type="evidence" value="ECO:0007669"/>
    <property type="project" value="UniProtKB-KW"/>
</dbReference>
<dbReference type="PROSITE" id="PS01358">
    <property type="entry name" value="ZF_RANBP2_1"/>
    <property type="match status" value="1"/>
</dbReference>
<dbReference type="InterPro" id="IPR001876">
    <property type="entry name" value="Znf_RanBP2"/>
</dbReference>
<feature type="region of interest" description="Disordered" evidence="5">
    <location>
        <begin position="230"/>
        <end position="260"/>
    </location>
</feature>
<evidence type="ECO:0000256" key="2">
    <source>
        <dbReference type="ARBA" id="ARBA00022771"/>
    </source>
</evidence>
<feature type="compositionally biased region" description="Low complexity" evidence="5">
    <location>
        <begin position="238"/>
        <end position="248"/>
    </location>
</feature>
<dbReference type="GO" id="GO:0008237">
    <property type="term" value="F:metallopeptidase activity"/>
    <property type="evidence" value="ECO:0007669"/>
    <property type="project" value="TreeGrafter"/>
</dbReference>
<dbReference type="AlphaFoldDB" id="A0AAD4GA42"/>
<dbReference type="Pfam" id="PF00641">
    <property type="entry name" value="Zn_ribbon_RanBP"/>
    <property type="match status" value="1"/>
</dbReference>
<dbReference type="Proteomes" id="UP001194468">
    <property type="component" value="Unassembled WGS sequence"/>
</dbReference>
<accession>A0AAD4GA42</accession>
<evidence type="ECO:0000259" key="6">
    <source>
        <dbReference type="PROSITE" id="PS50199"/>
    </source>
</evidence>
<comment type="caution">
    <text evidence="8">The sequence shown here is derived from an EMBL/GenBank/DDBJ whole genome shotgun (WGS) entry which is preliminary data.</text>
</comment>
<dbReference type="PROSITE" id="PS51397">
    <property type="entry name" value="WLM"/>
    <property type="match status" value="1"/>
</dbReference>
<reference evidence="8" key="1">
    <citation type="submission" date="2019-10" db="EMBL/GenBank/DDBJ databases">
        <authorList>
            <consortium name="DOE Joint Genome Institute"/>
            <person name="Kuo A."/>
            <person name="Miyauchi S."/>
            <person name="Kiss E."/>
            <person name="Drula E."/>
            <person name="Kohler A."/>
            <person name="Sanchez-Garcia M."/>
            <person name="Andreopoulos B."/>
            <person name="Barry K.W."/>
            <person name="Bonito G."/>
            <person name="Buee M."/>
            <person name="Carver A."/>
            <person name="Chen C."/>
            <person name="Cichocki N."/>
            <person name="Clum A."/>
            <person name="Culley D."/>
            <person name="Crous P.W."/>
            <person name="Fauchery L."/>
            <person name="Girlanda M."/>
            <person name="Hayes R."/>
            <person name="Keri Z."/>
            <person name="LaButti K."/>
            <person name="Lipzen A."/>
            <person name="Lombard V."/>
            <person name="Magnuson J."/>
            <person name="Maillard F."/>
            <person name="Morin E."/>
            <person name="Murat C."/>
            <person name="Nolan M."/>
            <person name="Ohm R."/>
            <person name="Pangilinan J."/>
            <person name="Pereira M."/>
            <person name="Perotto S."/>
            <person name="Peter M."/>
            <person name="Riley R."/>
            <person name="Sitrit Y."/>
            <person name="Stielow B."/>
            <person name="Szollosi G."/>
            <person name="Zifcakova L."/>
            <person name="Stursova M."/>
            <person name="Spatafora J.W."/>
            <person name="Tedersoo L."/>
            <person name="Vaario L.-M."/>
            <person name="Yamada A."/>
            <person name="Yan M."/>
            <person name="Wang P."/>
            <person name="Xu J."/>
            <person name="Bruns T."/>
            <person name="Baldrian P."/>
            <person name="Vilgalys R."/>
            <person name="Henrissat B."/>
            <person name="Grigoriev I.V."/>
            <person name="Hibbett D."/>
            <person name="Nagy L.G."/>
            <person name="Martin F.M."/>
        </authorList>
    </citation>
    <scope>NUCLEOTIDE SEQUENCE</scope>
    <source>
        <strain evidence="8">BED1</strain>
    </source>
</reference>
<proteinExistence type="predicted"/>
<reference evidence="8" key="2">
    <citation type="journal article" date="2020" name="Nat. Commun.">
        <title>Large-scale genome sequencing of mycorrhizal fungi provides insights into the early evolution of symbiotic traits.</title>
        <authorList>
            <person name="Miyauchi S."/>
            <person name="Kiss E."/>
            <person name="Kuo A."/>
            <person name="Drula E."/>
            <person name="Kohler A."/>
            <person name="Sanchez-Garcia M."/>
            <person name="Morin E."/>
            <person name="Andreopoulos B."/>
            <person name="Barry K.W."/>
            <person name="Bonito G."/>
            <person name="Buee M."/>
            <person name="Carver A."/>
            <person name="Chen C."/>
            <person name="Cichocki N."/>
            <person name="Clum A."/>
            <person name="Culley D."/>
            <person name="Crous P.W."/>
            <person name="Fauchery L."/>
            <person name="Girlanda M."/>
            <person name="Hayes R.D."/>
            <person name="Keri Z."/>
            <person name="LaButti K."/>
            <person name="Lipzen A."/>
            <person name="Lombard V."/>
            <person name="Magnuson J."/>
            <person name="Maillard F."/>
            <person name="Murat C."/>
            <person name="Nolan M."/>
            <person name="Ohm R.A."/>
            <person name="Pangilinan J."/>
            <person name="Pereira M.F."/>
            <person name="Perotto S."/>
            <person name="Peter M."/>
            <person name="Pfister S."/>
            <person name="Riley R."/>
            <person name="Sitrit Y."/>
            <person name="Stielow J.B."/>
            <person name="Szollosi G."/>
            <person name="Zifcakova L."/>
            <person name="Stursova M."/>
            <person name="Spatafora J.W."/>
            <person name="Tedersoo L."/>
            <person name="Vaario L.M."/>
            <person name="Yamada A."/>
            <person name="Yan M."/>
            <person name="Wang P."/>
            <person name="Xu J."/>
            <person name="Bruns T."/>
            <person name="Baldrian P."/>
            <person name="Vilgalys R."/>
            <person name="Dunand C."/>
            <person name="Henrissat B."/>
            <person name="Grigoriev I.V."/>
            <person name="Hibbett D."/>
            <person name="Nagy L.G."/>
            <person name="Martin F.M."/>
        </authorList>
    </citation>
    <scope>NUCLEOTIDE SEQUENCE</scope>
    <source>
        <strain evidence="8">BED1</strain>
    </source>
</reference>
<dbReference type="GO" id="GO:0006281">
    <property type="term" value="P:DNA repair"/>
    <property type="evidence" value="ECO:0007669"/>
    <property type="project" value="TreeGrafter"/>
</dbReference>
<feature type="compositionally biased region" description="Basic and acidic residues" evidence="5">
    <location>
        <begin position="176"/>
        <end position="194"/>
    </location>
</feature>
<feature type="domain" description="RanBP2-type" evidence="6">
    <location>
        <begin position="260"/>
        <end position="289"/>
    </location>
</feature>
<dbReference type="PANTHER" id="PTHR46622">
    <property type="entry name" value="DNA-DEPENDENT METALLOPROTEASE WSS1"/>
    <property type="match status" value="1"/>
</dbReference>
<dbReference type="SMART" id="SM00547">
    <property type="entry name" value="ZnF_RBZ"/>
    <property type="match status" value="1"/>
</dbReference>
<evidence type="ECO:0000313" key="8">
    <source>
        <dbReference type="EMBL" id="KAF8433533.1"/>
    </source>
</evidence>
<dbReference type="InterPro" id="IPR053000">
    <property type="entry name" value="WSS1-like_metalloprotease"/>
</dbReference>
<dbReference type="PROSITE" id="PS50199">
    <property type="entry name" value="ZF_RANBP2_2"/>
    <property type="match status" value="1"/>
</dbReference>
<dbReference type="GO" id="GO:0005634">
    <property type="term" value="C:nucleus"/>
    <property type="evidence" value="ECO:0007669"/>
    <property type="project" value="TreeGrafter"/>
</dbReference>
<evidence type="ECO:0000256" key="3">
    <source>
        <dbReference type="ARBA" id="ARBA00022833"/>
    </source>
</evidence>
<dbReference type="InterPro" id="IPR036443">
    <property type="entry name" value="Znf_RanBP2_sf"/>
</dbReference>
<evidence type="ECO:0000256" key="4">
    <source>
        <dbReference type="PROSITE-ProRule" id="PRU00322"/>
    </source>
</evidence>
<evidence type="ECO:0000259" key="7">
    <source>
        <dbReference type="PROSITE" id="PS51397"/>
    </source>
</evidence>
<dbReference type="SUPFAM" id="SSF90209">
    <property type="entry name" value="Ran binding protein zinc finger-like"/>
    <property type="match status" value="1"/>
</dbReference>
<keyword evidence="2 4" id="KW-0863">Zinc-finger</keyword>
<feature type="region of interest" description="Disordered" evidence="5">
    <location>
        <begin position="148"/>
        <end position="195"/>
    </location>
</feature>
<gene>
    <name evidence="8" type="ORF">L210DRAFT_3556403</name>
</gene>
<dbReference type="PANTHER" id="PTHR46622:SF1">
    <property type="entry name" value="DNA-DEPENDENT METALLOPROTEASE WSS1"/>
    <property type="match status" value="1"/>
</dbReference>
<feature type="domain" description="WLM" evidence="7">
    <location>
        <begin position="1"/>
        <end position="191"/>
    </location>
</feature>
<keyword evidence="1" id="KW-0479">Metal-binding</keyword>
<dbReference type="InterPro" id="IPR013536">
    <property type="entry name" value="WLM_dom"/>
</dbReference>
<sequence length="322" mass="35336">MAQTFVKSFTHLKDMPKADRALPMLQRVAVLVKPIMRKHGWILPILAEFFPDSPNLLDVNAGEQILLRLRPAWAPDTFLEEDAVVRTMLHELTHNVHGPHDEKFYKSLAELEDEYDALQRSGYAGEGFFSPGYRLGAGVSHDLPPYLARRDDKRPRHFTQGGGGRLGGRSSALEKLSPRELAARAAERRKRDEVACGSGPLALREADKAAKTSVVDKVMIDLSIDGDDYGPSGSKTASSWSQPASGSSRTRNTPNPGPSADGQWTCPVCTLTNRGLALQCDACLSERPTDTSVGWACAICGERDIPHEFLCCRFCGTIKPYS</sequence>
<dbReference type="Pfam" id="PF08325">
    <property type="entry name" value="WLM"/>
    <property type="match status" value="1"/>
</dbReference>
<protein>
    <submittedName>
        <fullName evidence="8">WLM-domain-containing protein</fullName>
    </submittedName>
</protein>
<evidence type="ECO:0000313" key="9">
    <source>
        <dbReference type="Proteomes" id="UP001194468"/>
    </source>
</evidence>
<name>A0AAD4GA42_BOLED</name>
<keyword evidence="9" id="KW-1185">Reference proteome</keyword>
<dbReference type="EMBL" id="WHUW01000033">
    <property type="protein sequence ID" value="KAF8433533.1"/>
    <property type="molecule type" value="Genomic_DNA"/>
</dbReference>
<organism evidence="8 9">
    <name type="scientific">Boletus edulis BED1</name>
    <dbReference type="NCBI Taxonomy" id="1328754"/>
    <lineage>
        <taxon>Eukaryota</taxon>
        <taxon>Fungi</taxon>
        <taxon>Dikarya</taxon>
        <taxon>Basidiomycota</taxon>
        <taxon>Agaricomycotina</taxon>
        <taxon>Agaricomycetes</taxon>
        <taxon>Agaricomycetidae</taxon>
        <taxon>Boletales</taxon>
        <taxon>Boletineae</taxon>
        <taxon>Boletaceae</taxon>
        <taxon>Boletoideae</taxon>
        <taxon>Boletus</taxon>
    </lineage>
</organism>
<evidence type="ECO:0000256" key="1">
    <source>
        <dbReference type="ARBA" id="ARBA00022723"/>
    </source>
</evidence>